<sequence length="106" mass="12529">MGKYIILTNKQTFQTKVDPNKIKPIETYSFHFFDEIKAQYTIAEVVDENTKIRLYENYEGKEYINDIRLKFFETFDTIEAAKNELNEIVKASGNSEDSKYTKLVRI</sequence>
<accession>A0A8J8GH43</accession>
<organism evidence="1 2">
    <name type="scientific">Calidifontibacillus erzurumensis</name>
    <dbReference type="NCBI Taxonomy" id="2741433"/>
    <lineage>
        <taxon>Bacteria</taxon>
        <taxon>Bacillati</taxon>
        <taxon>Bacillota</taxon>
        <taxon>Bacilli</taxon>
        <taxon>Bacillales</taxon>
        <taxon>Bacillaceae</taxon>
        <taxon>Calidifontibacillus/Schinkia group</taxon>
        <taxon>Calidifontibacillus</taxon>
    </lineage>
</organism>
<keyword evidence="2" id="KW-1185">Reference proteome</keyword>
<comment type="caution">
    <text evidence="1">The sequence shown here is derived from an EMBL/GenBank/DDBJ whole genome shotgun (WGS) entry which is preliminary data.</text>
</comment>
<name>A0A8J8GH43_9BACI</name>
<gene>
    <name evidence="1" type="ORF">HR057_15230</name>
</gene>
<evidence type="ECO:0000313" key="2">
    <source>
        <dbReference type="Proteomes" id="UP000625804"/>
    </source>
</evidence>
<reference evidence="1" key="1">
    <citation type="submission" date="2020-06" db="EMBL/GenBank/DDBJ databases">
        <title>A novel thermopfilic bacterium from Erzurum, Turkey.</title>
        <authorList>
            <person name="Adiguzel A."/>
            <person name="Ay H."/>
            <person name="Baltaci M.O."/>
        </authorList>
    </citation>
    <scope>NUCLEOTIDE SEQUENCE</scope>
    <source>
        <strain evidence="1">P2</strain>
    </source>
</reference>
<evidence type="ECO:0000313" key="1">
    <source>
        <dbReference type="EMBL" id="NSL53096.1"/>
    </source>
</evidence>
<dbReference type="RefSeq" id="WP_173732298.1">
    <property type="nucleotide sequence ID" value="NZ_JABTTE010000028.1"/>
</dbReference>
<dbReference type="Proteomes" id="UP000625804">
    <property type="component" value="Unassembled WGS sequence"/>
</dbReference>
<protein>
    <submittedName>
        <fullName evidence="1">Uncharacterized protein</fullName>
    </submittedName>
</protein>
<proteinExistence type="predicted"/>
<dbReference type="EMBL" id="JABTTE010000028">
    <property type="protein sequence ID" value="NSL53096.1"/>
    <property type="molecule type" value="Genomic_DNA"/>
</dbReference>
<dbReference type="AlphaFoldDB" id="A0A8J8GH43"/>